<evidence type="ECO:0000313" key="13">
    <source>
        <dbReference type="EMBL" id="MBK1696246.1"/>
    </source>
</evidence>
<dbReference type="EMBL" id="NRRE01000012">
    <property type="protein sequence ID" value="MBK1696246.1"/>
    <property type="molecule type" value="Genomic_DNA"/>
</dbReference>
<dbReference type="PROSITE" id="PS51198">
    <property type="entry name" value="UVRD_HELICASE_ATP_BIND"/>
    <property type="match status" value="1"/>
</dbReference>
<evidence type="ECO:0000256" key="3">
    <source>
        <dbReference type="ARBA" id="ARBA00022801"/>
    </source>
</evidence>
<name>A0A934QFY9_9PROT</name>
<dbReference type="AlphaFoldDB" id="A0A934QFY9"/>
<dbReference type="PANTHER" id="PTHR11070">
    <property type="entry name" value="UVRD / RECB / PCRA DNA HELICASE FAMILY MEMBER"/>
    <property type="match status" value="1"/>
</dbReference>
<comment type="similarity">
    <text evidence="1">Belongs to the helicase family. UvrD subfamily.</text>
</comment>
<evidence type="ECO:0000313" key="14">
    <source>
        <dbReference type="Proteomes" id="UP000778970"/>
    </source>
</evidence>
<dbReference type="Gene3D" id="1.10.10.160">
    <property type="match status" value="1"/>
</dbReference>
<dbReference type="InterPro" id="IPR014016">
    <property type="entry name" value="UvrD-like_ATP-bd"/>
</dbReference>
<reference evidence="13" key="2">
    <citation type="journal article" date="2020" name="Microorganisms">
        <title>Osmotic Adaptation and Compatible Solute Biosynthesis of Phototrophic Bacteria as Revealed from Genome Analyses.</title>
        <authorList>
            <person name="Imhoff J.F."/>
            <person name="Rahn T."/>
            <person name="Kunzel S."/>
            <person name="Keller A."/>
            <person name="Neulinger S.C."/>
        </authorList>
    </citation>
    <scope>NUCLEOTIDE SEQUENCE</scope>
    <source>
        <strain evidence="13">DSM 9154</strain>
    </source>
</reference>
<keyword evidence="2 10" id="KW-0547">Nucleotide-binding</keyword>
<dbReference type="GO" id="GO:0005524">
    <property type="term" value="F:ATP binding"/>
    <property type="evidence" value="ECO:0007669"/>
    <property type="project" value="UniProtKB-UniRule"/>
</dbReference>
<keyword evidence="5 10" id="KW-0067">ATP-binding</keyword>
<reference evidence="13" key="1">
    <citation type="submission" date="2017-08" db="EMBL/GenBank/DDBJ databases">
        <authorList>
            <person name="Imhoff J.F."/>
            <person name="Rahn T."/>
            <person name="Kuenzel S."/>
            <person name="Neulinger S.C."/>
        </authorList>
    </citation>
    <scope>NUCLEOTIDE SEQUENCE</scope>
    <source>
        <strain evidence="13">DSM 9154</strain>
    </source>
</reference>
<dbReference type="InterPro" id="IPR000212">
    <property type="entry name" value="DNA_helicase_UvrD/REP"/>
</dbReference>
<accession>A0A934QFY9</accession>
<evidence type="ECO:0000256" key="4">
    <source>
        <dbReference type="ARBA" id="ARBA00022806"/>
    </source>
</evidence>
<evidence type="ECO:0000256" key="9">
    <source>
        <dbReference type="ARBA" id="ARBA00048988"/>
    </source>
</evidence>
<evidence type="ECO:0000256" key="6">
    <source>
        <dbReference type="ARBA" id="ARBA00023235"/>
    </source>
</evidence>
<dbReference type="InterPro" id="IPR027417">
    <property type="entry name" value="P-loop_NTPase"/>
</dbReference>
<evidence type="ECO:0000256" key="2">
    <source>
        <dbReference type="ARBA" id="ARBA00022741"/>
    </source>
</evidence>
<dbReference type="Gene3D" id="3.40.50.300">
    <property type="entry name" value="P-loop containing nucleotide triphosphate hydrolases"/>
    <property type="match status" value="2"/>
</dbReference>
<evidence type="ECO:0000256" key="5">
    <source>
        <dbReference type="ARBA" id="ARBA00022840"/>
    </source>
</evidence>
<dbReference type="GO" id="GO:0016787">
    <property type="term" value="F:hydrolase activity"/>
    <property type="evidence" value="ECO:0007669"/>
    <property type="project" value="UniProtKB-UniRule"/>
</dbReference>
<evidence type="ECO:0000256" key="8">
    <source>
        <dbReference type="ARBA" id="ARBA00034808"/>
    </source>
</evidence>
<keyword evidence="4 10" id="KW-0347">Helicase</keyword>
<protein>
    <recommendedName>
        <fullName evidence="8">DNA 3'-5' helicase</fullName>
        <ecNumber evidence="8">5.6.2.4</ecNumber>
    </recommendedName>
</protein>
<dbReference type="Gene3D" id="1.10.486.10">
    <property type="entry name" value="PCRA, domain 4"/>
    <property type="match status" value="1"/>
</dbReference>
<comment type="catalytic activity">
    <reaction evidence="7">
        <text>Couples ATP hydrolysis with the unwinding of duplex DNA by translocating in the 3'-5' direction.</text>
        <dbReference type="EC" id="5.6.2.4"/>
    </reaction>
</comment>
<dbReference type="CDD" id="cd17932">
    <property type="entry name" value="DEXQc_UvrD"/>
    <property type="match status" value="1"/>
</dbReference>
<dbReference type="SUPFAM" id="SSF52540">
    <property type="entry name" value="P-loop containing nucleoside triphosphate hydrolases"/>
    <property type="match status" value="1"/>
</dbReference>
<feature type="binding site" evidence="10">
    <location>
        <begin position="43"/>
        <end position="50"/>
    </location>
    <ligand>
        <name>ATP</name>
        <dbReference type="ChEBI" id="CHEBI:30616"/>
    </ligand>
</feature>
<dbReference type="Pfam" id="PF13361">
    <property type="entry name" value="UvrD_C"/>
    <property type="match status" value="2"/>
</dbReference>
<keyword evidence="14" id="KW-1185">Reference proteome</keyword>
<dbReference type="RefSeq" id="WP_051432331.1">
    <property type="nucleotide sequence ID" value="NZ_NRRE01000012.1"/>
</dbReference>
<sequence length="697" mass="76481">MSKPAERDQELFTDLNDQQRAAVFHGLDAVAVGEVPSPLLIVAGAGTGKTKTLTARVANLILNGADPGRILLCTFTRRAAADMTRRAQAICAEALGPRAVLADGLDWAGTFHATANRLLRAYAHVIGLAPNFTVLDRGDAEDLMNLVREDLGFSGQHKRFPKKGACLAIYSRTVNKDEDLETVLHHAFPQYADWVDELRGLFRAYADTKERRDLLDYDDLLQLWAAMMAEPDIAEELRGAFDHVLVDEYQDTNPLQARILQGLCPNGRGLTVVGDDAQSIFAFRGAEVRNILDFAHQFDPPAQVVTLEENYRSSQPILTATNAIIAQAAEGHRKELRSTKCGGDRPKLVTARDERAQVDYVCGQILAAFEAGTRLQDQAVLVRTGWHSGPLEIELARRNIPFVKYGGLKFLEAAHVKDLVALLRWAENPRDEVAGFRTLQLLPGIGPTTARKALAGIQQHATAPIADTLDAFTPPPAARDAWPDLLATIHTLESGATPWPSQPGIARDWYATHLERLHENPAARMRDLEQLEQIAAGYPSRGQFLSEVALDPPEATGDDAGAPNIDDDYLILSTIHSAKGQEWSCVYVLNCTDGCIPSDMSTGTVADIEEERRLLYVAATRAKNDLHLIHPQRFYRTQQAKHGDGYVTAPVSRFLPASVQDHFSRKAVGTPSATAKASEVSSARSRNLRAVVKSRWS</sequence>
<evidence type="ECO:0000259" key="12">
    <source>
        <dbReference type="PROSITE" id="PS51217"/>
    </source>
</evidence>
<dbReference type="GO" id="GO:0000725">
    <property type="term" value="P:recombinational repair"/>
    <property type="evidence" value="ECO:0007669"/>
    <property type="project" value="TreeGrafter"/>
</dbReference>
<keyword evidence="6" id="KW-0413">Isomerase</keyword>
<feature type="domain" description="UvrD-like helicase C-terminal" evidence="12">
    <location>
        <begin position="315"/>
        <end position="580"/>
    </location>
</feature>
<dbReference type="EC" id="5.6.2.4" evidence="8"/>
<proteinExistence type="inferred from homology"/>
<evidence type="ECO:0000256" key="7">
    <source>
        <dbReference type="ARBA" id="ARBA00034617"/>
    </source>
</evidence>
<dbReference type="InterPro" id="IPR014017">
    <property type="entry name" value="DNA_helicase_UvrD-like_C"/>
</dbReference>
<evidence type="ECO:0000256" key="10">
    <source>
        <dbReference type="PROSITE-ProRule" id="PRU00560"/>
    </source>
</evidence>
<dbReference type="GO" id="GO:0043138">
    <property type="term" value="F:3'-5' DNA helicase activity"/>
    <property type="evidence" value="ECO:0007669"/>
    <property type="project" value="UniProtKB-EC"/>
</dbReference>
<dbReference type="InterPro" id="IPR013986">
    <property type="entry name" value="DExx_box_DNA_helicase_dom_sf"/>
</dbReference>
<dbReference type="GO" id="GO:0003677">
    <property type="term" value="F:DNA binding"/>
    <property type="evidence" value="ECO:0007669"/>
    <property type="project" value="InterPro"/>
</dbReference>
<keyword evidence="3 10" id="KW-0378">Hydrolase</keyword>
<organism evidence="13 14">
    <name type="scientific">Rhodovibrio salinarum</name>
    <dbReference type="NCBI Taxonomy" id="1087"/>
    <lineage>
        <taxon>Bacteria</taxon>
        <taxon>Pseudomonadati</taxon>
        <taxon>Pseudomonadota</taxon>
        <taxon>Alphaproteobacteria</taxon>
        <taxon>Rhodospirillales</taxon>
        <taxon>Rhodovibrionaceae</taxon>
        <taxon>Rhodovibrio</taxon>
    </lineage>
</organism>
<evidence type="ECO:0000259" key="11">
    <source>
        <dbReference type="PROSITE" id="PS51198"/>
    </source>
</evidence>
<comment type="caution">
    <text evidence="13">The sequence shown here is derived from an EMBL/GenBank/DDBJ whole genome shotgun (WGS) entry which is preliminary data.</text>
</comment>
<dbReference type="Proteomes" id="UP000778970">
    <property type="component" value="Unassembled WGS sequence"/>
</dbReference>
<dbReference type="Pfam" id="PF00580">
    <property type="entry name" value="UvrD-helicase"/>
    <property type="match status" value="1"/>
</dbReference>
<dbReference type="PANTHER" id="PTHR11070:SF3">
    <property type="entry name" value="DNA 3'-5' HELICASE"/>
    <property type="match status" value="1"/>
</dbReference>
<gene>
    <name evidence="13" type="ORF">CKO21_03195</name>
</gene>
<evidence type="ECO:0000256" key="1">
    <source>
        <dbReference type="ARBA" id="ARBA00009922"/>
    </source>
</evidence>
<dbReference type="GO" id="GO:0005829">
    <property type="term" value="C:cytosol"/>
    <property type="evidence" value="ECO:0007669"/>
    <property type="project" value="TreeGrafter"/>
</dbReference>
<comment type="catalytic activity">
    <reaction evidence="9">
        <text>ATP + H2O = ADP + phosphate + H(+)</text>
        <dbReference type="Rhea" id="RHEA:13065"/>
        <dbReference type="ChEBI" id="CHEBI:15377"/>
        <dbReference type="ChEBI" id="CHEBI:15378"/>
        <dbReference type="ChEBI" id="CHEBI:30616"/>
        <dbReference type="ChEBI" id="CHEBI:43474"/>
        <dbReference type="ChEBI" id="CHEBI:456216"/>
        <dbReference type="EC" id="5.6.2.4"/>
    </reaction>
</comment>
<feature type="domain" description="UvrD-like helicase ATP-binding" evidence="11">
    <location>
        <begin position="22"/>
        <end position="314"/>
    </location>
</feature>
<dbReference type="PROSITE" id="PS51217">
    <property type="entry name" value="UVRD_HELICASE_CTER"/>
    <property type="match status" value="1"/>
</dbReference>